<dbReference type="EMBL" id="JAKLTQ010000007">
    <property type="protein sequence ID" value="MCG2622632.1"/>
    <property type="molecule type" value="Genomic_DNA"/>
</dbReference>
<sequence length="268" mass="29357">MKPTRNPWARTGAGLAWHLWLPVLLVAGSLLLSQQFSSHYFPPLRTIAEQTWVIWFDGGGMAENLLPSLLRLLAGFCAAVVAGVLLGTLLGLMPRTEEALRPLTDSFRAIPGAALLPIALMFFGTGEAMKIVLIAFISMWPIMLNTIDGVRSVNPTLGQVMESFKLRPLDRFWHIYLPAAAPQVFAGARTALAIGVAVMVVVEMFGTPGGLGYFIRHAQENFQVVAMWTGMLVLGVFGYLLNALFRAFEKRILNWHHAMVAHTQGASS</sequence>
<keyword evidence="10" id="KW-1185">Reference proteome</keyword>
<feature type="transmembrane region" description="Helical" evidence="7">
    <location>
        <begin position="69"/>
        <end position="94"/>
    </location>
</feature>
<name>A0ABS9L7I6_9MICC</name>
<evidence type="ECO:0000256" key="7">
    <source>
        <dbReference type="RuleBase" id="RU363032"/>
    </source>
</evidence>
<dbReference type="PANTHER" id="PTHR30151">
    <property type="entry name" value="ALKANE SULFONATE ABC TRANSPORTER-RELATED, MEMBRANE SUBUNIT"/>
    <property type="match status" value="1"/>
</dbReference>
<keyword evidence="2 7" id="KW-0813">Transport</keyword>
<dbReference type="SUPFAM" id="SSF161098">
    <property type="entry name" value="MetI-like"/>
    <property type="match status" value="1"/>
</dbReference>
<dbReference type="PANTHER" id="PTHR30151:SF16">
    <property type="entry name" value="ABC TRANSPORTER PERMEASE PROTEIN"/>
    <property type="match status" value="1"/>
</dbReference>
<proteinExistence type="inferred from homology"/>
<dbReference type="InterPro" id="IPR000515">
    <property type="entry name" value="MetI-like"/>
</dbReference>
<comment type="caution">
    <text evidence="9">The sequence shown here is derived from an EMBL/GenBank/DDBJ whole genome shotgun (WGS) entry which is preliminary data.</text>
</comment>
<evidence type="ECO:0000256" key="5">
    <source>
        <dbReference type="ARBA" id="ARBA00022989"/>
    </source>
</evidence>
<keyword evidence="4 7" id="KW-0812">Transmembrane</keyword>
<comment type="subcellular location">
    <subcellularLocation>
        <location evidence="1 7">Cell membrane</location>
        <topology evidence="1 7">Multi-pass membrane protein</topology>
    </subcellularLocation>
</comment>
<gene>
    <name evidence="9" type="ORF">LVY72_12020</name>
</gene>
<protein>
    <submittedName>
        <fullName evidence="9">ABC transporter permease</fullName>
    </submittedName>
</protein>
<dbReference type="InterPro" id="IPR035906">
    <property type="entry name" value="MetI-like_sf"/>
</dbReference>
<dbReference type="RefSeq" id="WP_237821122.1">
    <property type="nucleotide sequence ID" value="NZ_JAKLTQ010000007.1"/>
</dbReference>
<feature type="transmembrane region" description="Helical" evidence="7">
    <location>
        <begin position="12"/>
        <end position="32"/>
    </location>
</feature>
<evidence type="ECO:0000256" key="3">
    <source>
        <dbReference type="ARBA" id="ARBA00022475"/>
    </source>
</evidence>
<organism evidence="9 10">
    <name type="scientific">Arthrobacter hankyongi</name>
    <dbReference type="NCBI Taxonomy" id="2904801"/>
    <lineage>
        <taxon>Bacteria</taxon>
        <taxon>Bacillati</taxon>
        <taxon>Actinomycetota</taxon>
        <taxon>Actinomycetes</taxon>
        <taxon>Micrococcales</taxon>
        <taxon>Micrococcaceae</taxon>
        <taxon>Arthrobacter</taxon>
    </lineage>
</organism>
<keyword evidence="6 7" id="KW-0472">Membrane</keyword>
<reference evidence="9" key="1">
    <citation type="submission" date="2022-01" db="EMBL/GenBank/DDBJ databases">
        <authorList>
            <person name="Jo J.-H."/>
            <person name="Im W.-T."/>
        </authorList>
    </citation>
    <scope>NUCLEOTIDE SEQUENCE</scope>
    <source>
        <strain evidence="9">I2-34</strain>
    </source>
</reference>
<dbReference type="Pfam" id="PF00528">
    <property type="entry name" value="BPD_transp_1"/>
    <property type="match status" value="1"/>
</dbReference>
<evidence type="ECO:0000256" key="4">
    <source>
        <dbReference type="ARBA" id="ARBA00022692"/>
    </source>
</evidence>
<evidence type="ECO:0000256" key="6">
    <source>
        <dbReference type="ARBA" id="ARBA00023136"/>
    </source>
</evidence>
<evidence type="ECO:0000313" key="10">
    <source>
        <dbReference type="Proteomes" id="UP001165368"/>
    </source>
</evidence>
<comment type="similarity">
    <text evidence="7">Belongs to the binding-protein-dependent transport system permease family.</text>
</comment>
<keyword evidence="3" id="KW-1003">Cell membrane</keyword>
<dbReference type="Gene3D" id="1.10.3720.10">
    <property type="entry name" value="MetI-like"/>
    <property type="match status" value="1"/>
</dbReference>
<feature type="transmembrane region" description="Helical" evidence="7">
    <location>
        <begin position="222"/>
        <end position="245"/>
    </location>
</feature>
<evidence type="ECO:0000259" key="8">
    <source>
        <dbReference type="PROSITE" id="PS50928"/>
    </source>
</evidence>
<keyword evidence="5 7" id="KW-1133">Transmembrane helix</keyword>
<evidence type="ECO:0000256" key="1">
    <source>
        <dbReference type="ARBA" id="ARBA00004651"/>
    </source>
</evidence>
<dbReference type="PROSITE" id="PS50928">
    <property type="entry name" value="ABC_TM1"/>
    <property type="match status" value="1"/>
</dbReference>
<dbReference type="CDD" id="cd06261">
    <property type="entry name" value="TM_PBP2"/>
    <property type="match status" value="1"/>
</dbReference>
<feature type="domain" description="ABC transmembrane type-1" evidence="8">
    <location>
        <begin position="65"/>
        <end position="245"/>
    </location>
</feature>
<dbReference type="Proteomes" id="UP001165368">
    <property type="component" value="Unassembled WGS sequence"/>
</dbReference>
<evidence type="ECO:0000313" key="9">
    <source>
        <dbReference type="EMBL" id="MCG2622632.1"/>
    </source>
</evidence>
<evidence type="ECO:0000256" key="2">
    <source>
        <dbReference type="ARBA" id="ARBA00022448"/>
    </source>
</evidence>
<accession>A0ABS9L7I6</accession>